<keyword evidence="9" id="KW-1185">Reference proteome</keyword>
<keyword evidence="2" id="KW-0677">Repeat</keyword>
<feature type="compositionally biased region" description="Basic residues" evidence="6">
    <location>
        <begin position="298"/>
        <end position="310"/>
    </location>
</feature>
<protein>
    <recommendedName>
        <fullName evidence="7">C2H2-type domain-containing protein</fullName>
    </recommendedName>
</protein>
<dbReference type="EnsemblMetazoa" id="AAEL013593-RD">
    <property type="protein sequence ID" value="AAEL013593-PD"/>
    <property type="gene ID" value="AAEL013593"/>
</dbReference>
<dbReference type="Pfam" id="PF00096">
    <property type="entry name" value="zf-C2H2"/>
    <property type="match status" value="4"/>
</dbReference>
<feature type="region of interest" description="Disordered" evidence="6">
    <location>
        <begin position="192"/>
        <end position="248"/>
    </location>
</feature>
<reference evidence="8 9" key="1">
    <citation type="submission" date="2017-06" db="EMBL/GenBank/DDBJ databases">
        <title>Aedes aegypti genome working group (AGWG) sequencing and assembly.</title>
        <authorList>
            <consortium name="Aedes aegypti Genome Working Group (AGWG)"/>
            <person name="Matthews B.J."/>
        </authorList>
    </citation>
    <scope>NUCLEOTIDE SEQUENCE [LARGE SCALE GENOMIC DNA]</scope>
    <source>
        <strain evidence="8 9">LVP_AGWG</strain>
    </source>
</reference>
<dbReference type="PROSITE" id="PS00028">
    <property type="entry name" value="ZINC_FINGER_C2H2_1"/>
    <property type="match status" value="5"/>
</dbReference>
<evidence type="ECO:0000256" key="2">
    <source>
        <dbReference type="ARBA" id="ARBA00022737"/>
    </source>
</evidence>
<feature type="compositionally biased region" description="Basic and acidic residues" evidence="6">
    <location>
        <begin position="212"/>
        <end position="231"/>
    </location>
</feature>
<dbReference type="InterPro" id="IPR036236">
    <property type="entry name" value="Znf_C2H2_sf"/>
</dbReference>
<dbReference type="PANTHER" id="PTHR24409">
    <property type="entry name" value="ZINC FINGER PROTEIN 142"/>
    <property type="match status" value="1"/>
</dbReference>
<evidence type="ECO:0000256" key="4">
    <source>
        <dbReference type="ARBA" id="ARBA00022833"/>
    </source>
</evidence>
<feature type="domain" description="C2H2-type" evidence="7">
    <location>
        <begin position="491"/>
        <end position="514"/>
    </location>
</feature>
<feature type="region of interest" description="Disordered" evidence="6">
    <location>
        <begin position="294"/>
        <end position="315"/>
    </location>
</feature>
<feature type="compositionally biased region" description="Acidic residues" evidence="6">
    <location>
        <begin position="232"/>
        <end position="248"/>
    </location>
</feature>
<dbReference type="GO" id="GO:0000981">
    <property type="term" value="F:DNA-binding transcription factor activity, RNA polymerase II-specific"/>
    <property type="evidence" value="ECO:0007669"/>
    <property type="project" value="TreeGrafter"/>
</dbReference>
<dbReference type="Proteomes" id="UP000008820">
    <property type="component" value="Chromosome 2"/>
</dbReference>
<keyword evidence="1" id="KW-0479">Metal-binding</keyword>
<keyword evidence="3 5" id="KW-0863">Zinc-finger</keyword>
<dbReference type="GO" id="GO:0000977">
    <property type="term" value="F:RNA polymerase II transcription regulatory region sequence-specific DNA binding"/>
    <property type="evidence" value="ECO:0007669"/>
    <property type="project" value="TreeGrafter"/>
</dbReference>
<dbReference type="GO" id="GO:0008270">
    <property type="term" value="F:zinc ion binding"/>
    <property type="evidence" value="ECO:0007669"/>
    <property type="project" value="UniProtKB-KW"/>
</dbReference>
<dbReference type="InterPro" id="IPR012934">
    <property type="entry name" value="Znf_AD"/>
</dbReference>
<dbReference type="OrthoDB" id="7755329at2759"/>
<evidence type="ECO:0000259" key="7">
    <source>
        <dbReference type="PROSITE" id="PS50157"/>
    </source>
</evidence>
<dbReference type="AlphaFoldDB" id="A0A8W7I9M7"/>
<evidence type="ECO:0000256" key="3">
    <source>
        <dbReference type="ARBA" id="ARBA00022771"/>
    </source>
</evidence>
<dbReference type="OMA" id="RENYICC"/>
<dbReference type="PROSITE" id="PS50157">
    <property type="entry name" value="ZINC_FINGER_C2H2_2"/>
    <property type="match status" value="5"/>
</dbReference>
<feature type="domain" description="C2H2-type" evidence="7">
    <location>
        <begin position="463"/>
        <end position="491"/>
    </location>
</feature>
<dbReference type="SMART" id="SM00355">
    <property type="entry name" value="ZnF_C2H2"/>
    <property type="match status" value="10"/>
</dbReference>
<dbReference type="GO" id="GO:0005634">
    <property type="term" value="C:nucleus"/>
    <property type="evidence" value="ECO:0007669"/>
    <property type="project" value="InterPro"/>
</dbReference>
<feature type="region of interest" description="Disordered" evidence="6">
    <location>
        <begin position="648"/>
        <end position="676"/>
    </location>
</feature>
<feature type="domain" description="C2H2-type" evidence="7">
    <location>
        <begin position="435"/>
        <end position="462"/>
    </location>
</feature>
<dbReference type="SUPFAM" id="SSF57667">
    <property type="entry name" value="beta-beta-alpha zinc fingers"/>
    <property type="match status" value="3"/>
</dbReference>
<feature type="domain" description="C2H2-type" evidence="7">
    <location>
        <begin position="378"/>
        <end position="405"/>
    </location>
</feature>
<dbReference type="EnsemblMetazoa" id="AAEL013593-RC">
    <property type="protein sequence ID" value="AAEL013593-PC"/>
    <property type="gene ID" value="AAEL013593"/>
</dbReference>
<keyword evidence="4" id="KW-0862">Zinc</keyword>
<dbReference type="KEGG" id="aag:5578258"/>
<dbReference type="Gene3D" id="3.30.160.60">
    <property type="entry name" value="Classic Zinc Finger"/>
    <property type="match status" value="4"/>
</dbReference>
<organism evidence="8 9">
    <name type="scientific">Aedes aegypti</name>
    <name type="common">Yellowfever mosquito</name>
    <name type="synonym">Culex aegypti</name>
    <dbReference type="NCBI Taxonomy" id="7159"/>
    <lineage>
        <taxon>Eukaryota</taxon>
        <taxon>Metazoa</taxon>
        <taxon>Ecdysozoa</taxon>
        <taxon>Arthropoda</taxon>
        <taxon>Hexapoda</taxon>
        <taxon>Insecta</taxon>
        <taxon>Pterygota</taxon>
        <taxon>Neoptera</taxon>
        <taxon>Endopterygota</taxon>
        <taxon>Diptera</taxon>
        <taxon>Nematocera</taxon>
        <taxon>Culicoidea</taxon>
        <taxon>Culicidae</taxon>
        <taxon>Culicinae</taxon>
        <taxon>Aedini</taxon>
        <taxon>Aedes</taxon>
        <taxon>Stegomyia</taxon>
    </lineage>
</organism>
<evidence type="ECO:0000256" key="5">
    <source>
        <dbReference type="PROSITE-ProRule" id="PRU00042"/>
    </source>
</evidence>
<dbReference type="Pfam" id="PF07776">
    <property type="entry name" value="zf-AD"/>
    <property type="match status" value="1"/>
</dbReference>
<evidence type="ECO:0000313" key="9">
    <source>
        <dbReference type="Proteomes" id="UP000008820"/>
    </source>
</evidence>
<gene>
    <name evidence="8" type="primary">5578258</name>
</gene>
<name>A0A8W7I9M7_AEDAE</name>
<reference evidence="8" key="2">
    <citation type="submission" date="2022-10" db="UniProtKB">
        <authorList>
            <consortium name="EnsemblMetazoa"/>
        </authorList>
    </citation>
    <scope>IDENTIFICATION</scope>
    <source>
        <strain evidence="8">LVP_AGWG</strain>
    </source>
</reference>
<dbReference type="PANTHER" id="PTHR24409:SF424">
    <property type="entry name" value="ZINC FINGER PROTEIN INDRA"/>
    <property type="match status" value="1"/>
</dbReference>
<proteinExistence type="predicted"/>
<evidence type="ECO:0000256" key="1">
    <source>
        <dbReference type="ARBA" id="ARBA00022723"/>
    </source>
</evidence>
<feature type="domain" description="C2H2-type" evidence="7">
    <location>
        <begin position="520"/>
        <end position="547"/>
    </location>
</feature>
<dbReference type="FunFam" id="3.30.160.60:FF:000100">
    <property type="entry name" value="Zinc finger 45-like"/>
    <property type="match status" value="1"/>
</dbReference>
<evidence type="ECO:0000313" key="8">
    <source>
        <dbReference type="EnsemblMetazoa" id="AAEL013593-PC"/>
    </source>
</evidence>
<accession>A0A8W7I9M7</accession>
<sequence>MTIFKLERFPHVCRSCLQPKAATEQMTDLGEPSEKYGGTKLDDLLDDLTFPIPADLKHLVPSAICGPCLEELDRFLAYRKRLNYVLKLAFGLALVKRGDTSTLDELFKEKEYLSALLKDLNVLDVDVEVDLGDLLDEFPQYDVGSMPDVKNENRDDEDSTHEVMENALIKVEVDDSGMIVEYLESAVKRRRGRPKVIKKEDTPKKKPGRPKKTIEESDEDNRPLKRLKTDEPSEAVEEEEMEMVLDEDDMIEERLSNASEHYADRDLSEILDNTTDSHQQDEDSEGDFQLDESLLARSGKRKSKQGKRSPVKSERRSELMHCDKCKFKTYYPHTFDLHMDKHYKREMYPTLQRCKRCDLHFESKKELDKHKRLEHRDFMCDTCGLSFEQKFALETHRKRHESVRQFKCEYCPMEYYTRPEMLLHVKQAHLNAFEVKCPDCGLSFKTKSTLNQHIKTHTNQRTHTCSVCGYGFKSYTHLNRHIKSVHQDVRFKCDHCEISYGRKDKLRMHMEKTHNIQTYFVCDVCLQSYNCKEKLDDHKTHHEHPKPLQCGVCLAAHVTPEEYQQHLCISYRDNYICCNRDFKYHFYYNKHMFLAHGLKTNVRVKPEQGLLLGQIRALRKQAERCPRCEQEFATRNLKKQHMLSCRGPNTITATGSTGDGGVAETSDTAPSVEGVGSASVVSVPPIETTYEIEYIDNYDPDEDADMQKLEVV</sequence>
<evidence type="ECO:0000256" key="6">
    <source>
        <dbReference type="SAM" id="MobiDB-lite"/>
    </source>
</evidence>
<dbReference type="InterPro" id="IPR013087">
    <property type="entry name" value="Znf_C2H2_type"/>
</dbReference>